<dbReference type="InterPro" id="IPR045247">
    <property type="entry name" value="Oye-like"/>
</dbReference>
<dbReference type="AlphaFoldDB" id="A0A2Z3YMA4"/>
<reference evidence="6" key="1">
    <citation type="submission" date="2017-11" db="EMBL/GenBank/DDBJ databases">
        <title>Otitis media/interna in a cat caused by the recently described species Corynebacterium provencense.</title>
        <authorList>
            <person name="Kittl S."/>
            <person name="Brodard I."/>
            <person name="Rychener L."/>
            <person name="Jores J."/>
            <person name="Roosje P."/>
            <person name="Gobeli Brawand S."/>
        </authorList>
    </citation>
    <scope>NUCLEOTIDE SEQUENCE [LARGE SCALE GENOMIC DNA]</scope>
    <source>
        <strain evidence="6">17KM38</strain>
    </source>
</reference>
<feature type="domain" description="NADH:flavin oxidoreductase/NADH oxidase N-terminal" evidence="4">
    <location>
        <begin position="15"/>
        <end position="339"/>
    </location>
</feature>
<evidence type="ECO:0000313" key="6">
    <source>
        <dbReference type="Proteomes" id="UP000247696"/>
    </source>
</evidence>
<gene>
    <name evidence="5" type="primary">nemA_1</name>
    <name evidence="5" type="ORF">Csp1_01100</name>
</gene>
<sequence length="373" mass="39700">MTSFPSDPDVSTDALWTPLTVGRMHLNHRLAMAPMTRNRAHADGTPGDLAATYYGQRASLGMIITEGTQPSADGQGYMDTPGVYTEDHIAGWREVADAVHAGGGHLVIQLMHVGRMGHPDNTPHHRTPVAPSAISADEDMHTPTGVQKTPVPRALETDEIAGVVDEFRHAAASAVAAGADAVEIHAANGYLLHQFLAPNANTRTDNYGGSVENRARLTLEVARAVVDEIGADRTGIRISPAFPLGGLDEGDATAVHAQYRHLVSELAPLNLAYLHVHHLGDDALLSELREIWPTAVAVVRYGRDRDYIAADIEAGLADIAPLGRFALANPDVVERIRTGASFNEINPTTIYGGGAAGYTDYPTLAEATVGQEN</sequence>
<dbReference type="GO" id="GO:0016628">
    <property type="term" value="F:oxidoreductase activity, acting on the CH-CH group of donors, NAD or NADP as acceptor"/>
    <property type="evidence" value="ECO:0007669"/>
    <property type="project" value="UniProtKB-ARBA"/>
</dbReference>
<dbReference type="Proteomes" id="UP000247696">
    <property type="component" value="Chromosome"/>
</dbReference>
<dbReference type="KEGG" id="cpre:Csp1_01100"/>
<dbReference type="PANTHER" id="PTHR22893">
    <property type="entry name" value="NADH OXIDOREDUCTASE-RELATED"/>
    <property type="match status" value="1"/>
</dbReference>
<dbReference type="SUPFAM" id="SSF51395">
    <property type="entry name" value="FMN-linked oxidoreductases"/>
    <property type="match status" value="1"/>
</dbReference>
<dbReference type="InterPro" id="IPR001155">
    <property type="entry name" value="OxRdtase_FMN_N"/>
</dbReference>
<dbReference type="GO" id="GO:0005829">
    <property type="term" value="C:cytosol"/>
    <property type="evidence" value="ECO:0007669"/>
    <property type="project" value="UniProtKB-ARBA"/>
</dbReference>
<protein>
    <submittedName>
        <fullName evidence="5">N-ethylmaleimide reductase</fullName>
        <ecNumber evidence="5">1.-.-.-</ecNumber>
    </submittedName>
</protein>
<organism evidence="5 6">
    <name type="scientific">Corynebacterium provencense</name>
    <dbReference type="NCBI Taxonomy" id="1737425"/>
    <lineage>
        <taxon>Bacteria</taxon>
        <taxon>Bacillati</taxon>
        <taxon>Actinomycetota</taxon>
        <taxon>Actinomycetes</taxon>
        <taxon>Mycobacteriales</taxon>
        <taxon>Corynebacteriaceae</taxon>
        <taxon>Corynebacterium</taxon>
    </lineage>
</organism>
<dbReference type="Gene3D" id="3.20.20.70">
    <property type="entry name" value="Aldolase class I"/>
    <property type="match status" value="1"/>
</dbReference>
<dbReference type="GO" id="GO:0010181">
    <property type="term" value="F:FMN binding"/>
    <property type="evidence" value="ECO:0007669"/>
    <property type="project" value="InterPro"/>
</dbReference>
<dbReference type="EMBL" id="CP024988">
    <property type="protein sequence ID" value="AWT24938.1"/>
    <property type="molecule type" value="Genomic_DNA"/>
</dbReference>
<comment type="similarity">
    <text evidence="2">Belongs to the NADH:flavin oxidoreductase/NADH oxidase family.</text>
</comment>
<evidence type="ECO:0000256" key="3">
    <source>
        <dbReference type="ARBA" id="ARBA00023002"/>
    </source>
</evidence>
<evidence type="ECO:0000259" key="4">
    <source>
        <dbReference type="Pfam" id="PF00724"/>
    </source>
</evidence>
<dbReference type="PANTHER" id="PTHR22893:SF91">
    <property type="entry name" value="NADPH DEHYDROGENASE 2-RELATED"/>
    <property type="match status" value="1"/>
</dbReference>
<dbReference type="InterPro" id="IPR013785">
    <property type="entry name" value="Aldolase_TIM"/>
</dbReference>
<dbReference type="RefSeq" id="WP_110480781.1">
    <property type="nucleotide sequence ID" value="NZ_CP024988.1"/>
</dbReference>
<keyword evidence="6" id="KW-1185">Reference proteome</keyword>
<evidence type="ECO:0000313" key="5">
    <source>
        <dbReference type="EMBL" id="AWT24938.1"/>
    </source>
</evidence>
<evidence type="ECO:0000256" key="1">
    <source>
        <dbReference type="ARBA" id="ARBA00001917"/>
    </source>
</evidence>
<dbReference type="FunFam" id="3.20.20.70:FF:000059">
    <property type="entry name" value="N-ethylmaleimide reductase, FMN-linked"/>
    <property type="match status" value="1"/>
</dbReference>
<evidence type="ECO:0000256" key="2">
    <source>
        <dbReference type="ARBA" id="ARBA00005979"/>
    </source>
</evidence>
<keyword evidence="3 5" id="KW-0560">Oxidoreductase</keyword>
<name>A0A2Z3YMA4_9CORY</name>
<dbReference type="Pfam" id="PF00724">
    <property type="entry name" value="Oxidored_FMN"/>
    <property type="match status" value="1"/>
</dbReference>
<dbReference type="CDD" id="cd02933">
    <property type="entry name" value="OYE_like_FMN"/>
    <property type="match status" value="1"/>
</dbReference>
<proteinExistence type="inferred from homology"/>
<dbReference type="OrthoDB" id="3169239at2"/>
<dbReference type="EC" id="1.-.-.-" evidence="5"/>
<comment type="cofactor">
    <cofactor evidence="1">
        <name>FMN</name>
        <dbReference type="ChEBI" id="CHEBI:58210"/>
    </cofactor>
</comment>
<accession>A0A2Z3YMA4</accession>